<comment type="caution">
    <text evidence="4">The sequence shown here is derived from an EMBL/GenBank/DDBJ whole genome shotgun (WGS) entry which is preliminary data.</text>
</comment>
<feature type="domain" description="TraC-like" evidence="3">
    <location>
        <begin position="52"/>
        <end position="244"/>
    </location>
</feature>
<evidence type="ECO:0000313" key="5">
    <source>
        <dbReference type="Proteomes" id="UP000076482"/>
    </source>
</evidence>
<evidence type="ECO:0000256" key="1">
    <source>
        <dbReference type="SAM" id="MobiDB-lite"/>
    </source>
</evidence>
<feature type="transmembrane region" description="Helical" evidence="2">
    <location>
        <begin position="6"/>
        <end position="24"/>
    </location>
</feature>
<protein>
    <recommendedName>
        <fullName evidence="3">TraC-like domain-containing protein</fullName>
    </recommendedName>
</protein>
<evidence type="ECO:0000313" key="4">
    <source>
        <dbReference type="EMBL" id="KZD72105.1"/>
    </source>
</evidence>
<sequence length="277" mass="32499">MNPLVLGMSIGFVVFIVILIIKIIPNMKQAKKDEDEYLATTQDNLVFDSIKRGTVKLKQGGYRKVVEIPGINVQLMDDAEIETVFFVYKEILNSIEFDYQVVQQSKVLDISEYLELLDSKIKVASNPISERELEVYREFVKNVVDDYSILTKRSYLVIPFDEEKEKKKNMNTSMNSYGKKIKKKKKSEQNEEATEEQMRLEEAQRFDMVRRELESRAVFVERSFRRLGVEPKILDDEDLFDLYYTAYNKDRSVVQPMYRRNPKQFTTTRVKFDGGGE</sequence>
<organism evidence="4 5">
    <name type="scientific">Bacillus cereus</name>
    <dbReference type="NCBI Taxonomy" id="1396"/>
    <lineage>
        <taxon>Bacteria</taxon>
        <taxon>Bacillati</taxon>
        <taxon>Bacillota</taxon>
        <taxon>Bacilli</taxon>
        <taxon>Bacillales</taxon>
        <taxon>Bacillaceae</taxon>
        <taxon>Bacillus</taxon>
        <taxon>Bacillus cereus group</taxon>
    </lineage>
</organism>
<reference evidence="4 5" key="1">
    <citation type="submission" date="2015-09" db="EMBL/GenBank/DDBJ databases">
        <title>Bacillus cereus food isolates.</title>
        <authorList>
            <person name="Boekhorst J."/>
        </authorList>
    </citation>
    <scope>NUCLEOTIDE SEQUENCE [LARGE SCALE GENOMIC DNA]</scope>
    <source>
        <strain evidence="4 5">B4088</strain>
    </source>
</reference>
<dbReference type="Proteomes" id="UP000076482">
    <property type="component" value="Unassembled WGS sequence"/>
</dbReference>
<dbReference type="PATRIC" id="fig|1396.535.peg.4318"/>
<keyword evidence="2" id="KW-0812">Transmembrane</keyword>
<dbReference type="AlphaFoldDB" id="A0A162PIA9"/>
<evidence type="ECO:0000259" key="3">
    <source>
        <dbReference type="Pfam" id="PF26593"/>
    </source>
</evidence>
<name>A0A162PIA9_BACCE</name>
<dbReference type="RefSeq" id="WP_063259788.1">
    <property type="nucleotide sequence ID" value="NZ_LJKE01000015.1"/>
</dbReference>
<dbReference type="InterPro" id="IPR058596">
    <property type="entry name" value="TraC-like_dom"/>
</dbReference>
<gene>
    <name evidence="4" type="ORF">B4088_0566</name>
</gene>
<accession>A0A162PIA9</accession>
<feature type="region of interest" description="Disordered" evidence="1">
    <location>
        <begin position="178"/>
        <end position="199"/>
    </location>
</feature>
<keyword evidence="2" id="KW-0472">Membrane</keyword>
<dbReference type="Pfam" id="PF26593">
    <property type="entry name" value="TraC-like"/>
    <property type="match status" value="1"/>
</dbReference>
<proteinExistence type="predicted"/>
<dbReference type="EMBL" id="LJKE01000015">
    <property type="protein sequence ID" value="KZD72105.1"/>
    <property type="molecule type" value="Genomic_DNA"/>
</dbReference>
<keyword evidence="2" id="KW-1133">Transmembrane helix</keyword>
<evidence type="ECO:0000256" key="2">
    <source>
        <dbReference type="SAM" id="Phobius"/>
    </source>
</evidence>